<sequence length="238" mass="27743">MRTEENCVILEGGDNLFRYNLGRELPTEWSIDYSNPEYTSTEFGRKNKIGAFFFYDKDIAAKQVLAQAIFNQRKRGNEYQYATITHCQVVNDIKLLDLYTGLYQCSNMISALYEIGINVISDQFYNYSKELSYLELNEQFELLYSEDPIQKTNAANKINEFFFNHPPLFGQLLTDFDNGIYFKEMLINQGFEGYAFMEEFASDTYCLLCSDKISAPIHNEIFIEDDEDLQRLIGSIKK</sequence>
<dbReference type="AlphaFoldDB" id="A0A413N9C6"/>
<proteinExistence type="predicted"/>
<accession>A0A413N9C6</accession>
<dbReference type="Proteomes" id="UP000285173">
    <property type="component" value="Unassembled WGS sequence"/>
</dbReference>
<protein>
    <recommendedName>
        <fullName evidence="3">RES domain-containing protein</fullName>
    </recommendedName>
</protein>
<organism evidence="1 2">
    <name type="scientific">Parabacteroides merdae</name>
    <dbReference type="NCBI Taxonomy" id="46503"/>
    <lineage>
        <taxon>Bacteria</taxon>
        <taxon>Pseudomonadati</taxon>
        <taxon>Bacteroidota</taxon>
        <taxon>Bacteroidia</taxon>
        <taxon>Bacteroidales</taxon>
        <taxon>Tannerellaceae</taxon>
        <taxon>Parabacteroides</taxon>
    </lineage>
</organism>
<dbReference type="RefSeq" id="WP_117873680.1">
    <property type="nucleotide sequence ID" value="NZ_JBCHFY010000017.1"/>
</dbReference>
<evidence type="ECO:0000313" key="1">
    <source>
        <dbReference type="EMBL" id="RGZ45138.1"/>
    </source>
</evidence>
<evidence type="ECO:0000313" key="2">
    <source>
        <dbReference type="Proteomes" id="UP000285173"/>
    </source>
</evidence>
<reference evidence="1 2" key="1">
    <citation type="submission" date="2018-08" db="EMBL/GenBank/DDBJ databases">
        <title>A genome reference for cultivated species of the human gut microbiota.</title>
        <authorList>
            <person name="Zou Y."/>
            <person name="Xue W."/>
            <person name="Luo G."/>
        </authorList>
    </citation>
    <scope>NUCLEOTIDE SEQUENCE [LARGE SCALE GENOMIC DNA]</scope>
    <source>
        <strain evidence="1 2">AM50-15</strain>
    </source>
</reference>
<dbReference type="EMBL" id="QSEF01000023">
    <property type="protein sequence ID" value="RGZ45138.1"/>
    <property type="molecule type" value="Genomic_DNA"/>
</dbReference>
<name>A0A413N9C6_9BACT</name>
<gene>
    <name evidence="1" type="ORF">DW986_15175</name>
</gene>
<comment type="caution">
    <text evidence="1">The sequence shown here is derived from an EMBL/GenBank/DDBJ whole genome shotgun (WGS) entry which is preliminary data.</text>
</comment>
<evidence type="ECO:0008006" key="3">
    <source>
        <dbReference type="Google" id="ProtNLM"/>
    </source>
</evidence>